<feature type="region of interest" description="Disordered" evidence="1">
    <location>
        <begin position="31"/>
        <end position="67"/>
    </location>
</feature>
<reference evidence="4" key="1">
    <citation type="submission" date="2018-01" db="EMBL/GenBank/DDBJ databases">
        <authorList>
            <person name="Li J."/>
        </authorList>
    </citation>
    <scope>NUCLEOTIDE SEQUENCE [LARGE SCALE GENOMIC DNA]</scope>
    <source>
        <strain evidence="4">2184</strain>
    </source>
</reference>
<dbReference type="RefSeq" id="WP_108403727.1">
    <property type="nucleotide sequence ID" value="NZ_CP026948.1"/>
</dbReference>
<feature type="signal peptide" evidence="2">
    <location>
        <begin position="1"/>
        <end position="23"/>
    </location>
</feature>
<keyword evidence="4" id="KW-1185">Reference proteome</keyword>
<accession>A0A2S0WD82</accession>
<organism evidence="3 4">
    <name type="scientific">Corynebacterium liangguodongii</name>
    <dbReference type="NCBI Taxonomy" id="2079535"/>
    <lineage>
        <taxon>Bacteria</taxon>
        <taxon>Bacillati</taxon>
        <taxon>Actinomycetota</taxon>
        <taxon>Actinomycetes</taxon>
        <taxon>Mycobacteriales</taxon>
        <taxon>Corynebacteriaceae</taxon>
        <taxon>Corynebacterium</taxon>
    </lineage>
</organism>
<name>A0A2S0WD82_9CORY</name>
<protein>
    <submittedName>
        <fullName evidence="3">Uncharacterized protein</fullName>
    </submittedName>
</protein>
<sequence>MNSKHTSKAIAAGFFALAALGLAACSPPHQVDSAEKVDTATTQDPRSLAGAAQASAESAPRSNVAEAAAPIEASGTPVFIDCGKPAGSEPKRITLSCQDQNDFIEDITWDEWSSTIATGTGTRVTVDPDRRVENTEIVLGSPQEVNGGLQYTTVSVAGVSVNPGTQY</sequence>
<evidence type="ECO:0000313" key="3">
    <source>
        <dbReference type="EMBL" id="AWB83729.1"/>
    </source>
</evidence>
<dbReference type="EMBL" id="CP026948">
    <property type="protein sequence ID" value="AWB83729.1"/>
    <property type="molecule type" value="Genomic_DNA"/>
</dbReference>
<feature type="compositionally biased region" description="Low complexity" evidence="1">
    <location>
        <begin position="47"/>
        <end position="62"/>
    </location>
</feature>
<dbReference type="AlphaFoldDB" id="A0A2S0WD82"/>
<dbReference type="KEGG" id="clia:C3E79_03865"/>
<dbReference type="PROSITE" id="PS51257">
    <property type="entry name" value="PROKAR_LIPOPROTEIN"/>
    <property type="match status" value="1"/>
</dbReference>
<evidence type="ECO:0000256" key="2">
    <source>
        <dbReference type="SAM" id="SignalP"/>
    </source>
</evidence>
<dbReference type="OrthoDB" id="4427544at2"/>
<evidence type="ECO:0000313" key="4">
    <source>
        <dbReference type="Proteomes" id="UP000244754"/>
    </source>
</evidence>
<feature type="chain" id="PRO_5043915694" evidence="2">
    <location>
        <begin position="24"/>
        <end position="167"/>
    </location>
</feature>
<dbReference type="Proteomes" id="UP000244754">
    <property type="component" value="Chromosome"/>
</dbReference>
<proteinExistence type="predicted"/>
<gene>
    <name evidence="3" type="ORF">C3E79_03865</name>
</gene>
<keyword evidence="2" id="KW-0732">Signal</keyword>
<evidence type="ECO:0000256" key="1">
    <source>
        <dbReference type="SAM" id="MobiDB-lite"/>
    </source>
</evidence>